<accession>K0XA67</accession>
<dbReference type="HOGENOM" id="CLU_2289163_0_0_6"/>
<evidence type="ECO:0000313" key="2">
    <source>
        <dbReference type="EMBL" id="EJZ60925.1"/>
    </source>
</evidence>
<name>K0XA67_PSEFL</name>
<evidence type="ECO:0000313" key="3">
    <source>
        <dbReference type="Proteomes" id="UP000006045"/>
    </source>
</evidence>
<dbReference type="Proteomes" id="UP000006045">
    <property type="component" value="Plasmid pMP-R124"/>
</dbReference>
<gene>
    <name evidence="1" type="ORF">I1A_000004</name>
</gene>
<keyword evidence="1" id="KW-0614">Plasmid</keyword>
<reference evidence="2 3" key="2">
    <citation type="submission" date="2012-08" db="EMBL/GenBank/DDBJ databases">
        <title>The genome of cave-isolated P. fluorescens strain R124 demonstrates phenotypic adaptation to the mineral environment.</title>
        <authorList>
            <person name="Barton M.D."/>
            <person name="Petronio M."/>
            <person name="Giarrizzo J.G."/>
            <person name="Bowling B.V."/>
            <person name="Barton H.A."/>
        </authorList>
    </citation>
    <scope>NUCLEOTIDE SEQUENCE [LARGE SCALE GENOMIC DNA]</scope>
    <source>
        <strain evidence="2 3">R124</strain>
        <plasmid evidence="2 3">pMP-R124</plasmid>
    </source>
</reference>
<proteinExistence type="predicted"/>
<geneLocation type="plasmid" evidence="1 3">
    <name>pMP-R124</name>
</geneLocation>
<evidence type="ECO:0000313" key="1">
    <source>
        <dbReference type="EMBL" id="AFS51680.1"/>
    </source>
</evidence>
<sequence length="101" mass="11840">MSSNDHNMMRSVPILELANPRYLLALQEFASEVAPFCVAEALLKRFGDENLTERQRFEQIQIDSVMRRTRCDRKSAVDYLEAEDWNEDDAAISLLRDRKYI</sequence>
<organism evidence="1">
    <name type="scientific">Pseudomonas fluorescens R124</name>
    <dbReference type="NCBI Taxonomy" id="743713"/>
    <lineage>
        <taxon>Bacteria</taxon>
        <taxon>Pseudomonadati</taxon>
        <taxon>Pseudomonadota</taxon>
        <taxon>Gammaproteobacteria</taxon>
        <taxon>Pseudomonadales</taxon>
        <taxon>Pseudomonadaceae</taxon>
        <taxon>Pseudomonas</taxon>
    </lineage>
</organism>
<dbReference type="RefSeq" id="WP_003229977.1">
    <property type="nucleotide sequence ID" value="NZ_CM001562.1"/>
</dbReference>
<protein>
    <submittedName>
        <fullName evidence="1">Uncharacterized protein</fullName>
    </submittedName>
</protein>
<dbReference type="EMBL" id="JQ737005">
    <property type="protein sequence ID" value="AFS51680.1"/>
    <property type="molecule type" value="Genomic_DNA"/>
</dbReference>
<dbReference type="EMBL" id="CM001562">
    <property type="protein sequence ID" value="EJZ60925.1"/>
    <property type="molecule type" value="Genomic_DNA"/>
</dbReference>
<reference evidence="1" key="1">
    <citation type="submission" date="2012-03" db="EMBL/GenBank/DDBJ databases">
        <title>The genome of cave-isolated P. fluorescens strain R124 demonstrates phenotypic adaptation to the mineral environment.</title>
        <authorList>
            <person name="Barton M.D."/>
            <person name="Petronio M."/>
            <person name="Giarrizzo J.G."/>
            <person name="Bowling B."/>
            <person name="Barton H.A."/>
        </authorList>
    </citation>
    <scope>NUCLEOTIDE SEQUENCE</scope>
    <source>
        <strain evidence="1">R124</strain>
        <plasmid evidence="1">pMP-R124</plasmid>
    </source>
</reference>
<dbReference type="AlphaFoldDB" id="K0XA67"/>